<keyword evidence="1 9" id="KW-0963">Cytoplasm</keyword>
<dbReference type="OrthoDB" id="9804325at2"/>
<dbReference type="EC" id="3.6.4.-" evidence="9"/>
<comment type="similarity">
    <text evidence="9">In the C-terminal section; belongs to the helicase family. RecG subfamily.</text>
</comment>
<dbReference type="InterPro" id="IPR011545">
    <property type="entry name" value="DEAD/DEAH_box_helicase_dom"/>
</dbReference>
<keyword evidence="4 9" id="KW-0378">Hydrolase</keyword>
<dbReference type="AlphaFoldDB" id="A0A5J6MIG2"/>
<comment type="similarity">
    <text evidence="9">In the N-terminal section; belongs to the UvrB family.</text>
</comment>
<dbReference type="HAMAP" id="MF_00969">
    <property type="entry name" value="TRCF"/>
    <property type="match status" value="1"/>
</dbReference>
<dbReference type="InterPro" id="IPR003711">
    <property type="entry name" value="CarD-like/TRCF_RID"/>
</dbReference>
<dbReference type="Gene3D" id="3.30.2060.10">
    <property type="entry name" value="Penicillin-binding protein 1b domain"/>
    <property type="match status" value="1"/>
</dbReference>
<keyword evidence="5" id="KW-0347">Helicase</keyword>
<dbReference type="CDD" id="cd17991">
    <property type="entry name" value="DEXHc_TRCF"/>
    <property type="match status" value="1"/>
</dbReference>
<dbReference type="GO" id="GO:0000716">
    <property type="term" value="P:transcription-coupled nucleotide-excision repair, DNA damage recognition"/>
    <property type="evidence" value="ECO:0007669"/>
    <property type="project" value="UniProtKB-UniRule"/>
</dbReference>
<dbReference type="GO" id="GO:0006355">
    <property type="term" value="P:regulation of DNA-templated transcription"/>
    <property type="evidence" value="ECO:0007669"/>
    <property type="project" value="UniProtKB-UniRule"/>
</dbReference>
<dbReference type="Gene3D" id="2.40.10.170">
    <property type="match status" value="1"/>
</dbReference>
<evidence type="ECO:0000313" key="13">
    <source>
        <dbReference type="Proteomes" id="UP000326202"/>
    </source>
</evidence>
<dbReference type="Pfam" id="PF03461">
    <property type="entry name" value="TRCF"/>
    <property type="match status" value="1"/>
</dbReference>
<dbReference type="InterPro" id="IPR041471">
    <property type="entry name" value="UvrB_inter"/>
</dbReference>
<keyword evidence="6 9" id="KW-0067">ATP-binding</keyword>
<dbReference type="RefSeq" id="WP_151177592.1">
    <property type="nucleotide sequence ID" value="NZ_CP042906.1"/>
</dbReference>
<dbReference type="Gene3D" id="3.40.50.300">
    <property type="entry name" value="P-loop containing nucleotide triphosphate hydrolases"/>
    <property type="match status" value="2"/>
</dbReference>
<comment type="function">
    <text evidence="9">Couples transcription and DNA repair by recognizing RNA polymerase (RNAP) stalled at DNA lesions. Mediates ATP-dependent release of RNAP and its truncated transcript from the DNA, and recruitment of nucleotide excision repair machinery to the damaged site.</text>
</comment>
<dbReference type="SUPFAM" id="SSF141259">
    <property type="entry name" value="CarD-like"/>
    <property type="match status" value="1"/>
</dbReference>
<evidence type="ECO:0000313" key="12">
    <source>
        <dbReference type="EMBL" id="QEX17322.1"/>
    </source>
</evidence>
<feature type="domain" description="Helicase ATP-binding" evidence="10">
    <location>
        <begin position="632"/>
        <end position="793"/>
    </location>
</feature>
<evidence type="ECO:0000256" key="7">
    <source>
        <dbReference type="ARBA" id="ARBA00023125"/>
    </source>
</evidence>
<reference evidence="12 13" key="1">
    <citation type="submission" date="2019-08" db="EMBL/GenBank/DDBJ databases">
        <title>Hyperibacter terrae gen. nov., sp. nov. and Hyperibacter viscosus sp. nov., two new members in the family Rhodospirillaceae isolated from the rhizosphere of Hypericum perforatum.</title>
        <authorList>
            <person name="Noviana Z."/>
        </authorList>
    </citation>
    <scope>NUCLEOTIDE SEQUENCE [LARGE SCALE GENOMIC DNA]</scope>
    <source>
        <strain evidence="12 13">R5913</strain>
    </source>
</reference>
<accession>A0A5J6MIG2</accession>
<keyword evidence="8 9" id="KW-0234">DNA repair</keyword>
<keyword evidence="3 9" id="KW-0227">DNA damage</keyword>
<dbReference type="InterPro" id="IPR027417">
    <property type="entry name" value="P-loop_NTPase"/>
</dbReference>
<keyword evidence="2 9" id="KW-0547">Nucleotide-binding</keyword>
<dbReference type="GO" id="GO:0016787">
    <property type="term" value="F:hydrolase activity"/>
    <property type="evidence" value="ECO:0007669"/>
    <property type="project" value="UniProtKB-KW"/>
</dbReference>
<dbReference type="InterPro" id="IPR036101">
    <property type="entry name" value="CarD-like/TRCF_RID_sf"/>
</dbReference>
<protein>
    <recommendedName>
        <fullName evidence="9">Transcription-repair-coupling factor</fullName>
        <shortName evidence="9">TRCF</shortName>
        <ecNumber evidence="9">3.6.4.-</ecNumber>
    </recommendedName>
</protein>
<dbReference type="EMBL" id="CP042906">
    <property type="protein sequence ID" value="QEX17322.1"/>
    <property type="molecule type" value="Genomic_DNA"/>
</dbReference>
<dbReference type="Pfam" id="PF00270">
    <property type="entry name" value="DEAD"/>
    <property type="match status" value="1"/>
</dbReference>
<dbReference type="InterPro" id="IPR047112">
    <property type="entry name" value="RecG/Mfd"/>
</dbReference>
<dbReference type="PROSITE" id="PS51194">
    <property type="entry name" value="HELICASE_CTER"/>
    <property type="match status" value="1"/>
</dbReference>
<dbReference type="SUPFAM" id="SSF52540">
    <property type="entry name" value="P-loop containing nucleoside triphosphate hydrolases"/>
    <property type="match status" value="4"/>
</dbReference>
<evidence type="ECO:0000256" key="4">
    <source>
        <dbReference type="ARBA" id="ARBA00022801"/>
    </source>
</evidence>
<evidence type="ECO:0000256" key="5">
    <source>
        <dbReference type="ARBA" id="ARBA00022806"/>
    </source>
</evidence>
<dbReference type="Gene3D" id="3.90.1150.50">
    <property type="entry name" value="Transcription-repair-coupling factor, D7 domain"/>
    <property type="match status" value="1"/>
</dbReference>
<sequence length="1160" mass="128177">MPISLEHAGLVPVGGAPEGFDALIIADLARRARKGAARPGGELLHVARDDARMARLIDALRFADPEIEIVDFPAWDCLPYDRVSPHRDIVGRRVDALTRLRLPRAADAPARVVVTTVAALLQRLPPRSSFEGQTLRLEPGATLEPKALTEFLVARGYLRAETVNEVGEFAVRGGIIDLFPPASPAPLRVDFFGDTIESLRAFDPLNQRSQDKLASFEIKPIGEARLDAAAIERFRTGFRAAFGGVAGDDPLYEAISAGRLYAGMEHWLPLFLPAMETLPDYLPEALITLDHQAEEARDARLDMIRDFYQARRQLERAEETGGVPYRPLPPDRLYINASDWDDWMESRPVAAFTPFAMPEDAAGWQDAGGKAGRDFADVRTSAPATLFAAVVEHLAQARLPRRHVAVAAMSEGSRDRLEHLLAEHGLEKHERVADLAGVRRLPRDRVAFAVLGLEHGFETPDLVVLAEQDILGDRLVRPTQRRKKTDQFLTELANFSHGDLVVHVEHGVGRYEGIETLEIGGAPHDCLKVIYDGGDKLYVPVENIDVLSRFGSEDLPVPLDKLGGAGWQARKARVKQRLREIAAQLIKTAAARAVHPGVTLSPPEGLYDEFAARFPYAETEDQQRAIDEVTLDLASGRPMDRLVCGDVGFGKTEVALRAAFIAAASGYQVAVVTPTTLLCRQHTKTFTERFAGLPLRVAQLSRLVTPKDANQTKADIKAGKVDIVVGTHSLLAKSVEFANLGLMIVDEEQHFGVAQKERLKELRADVHVLTLTATPIPRTLQLALSGVREMSLIATPPVDRLAVRTFVLPYDPVVIREAILREHFRGGQSFYVVPRIEDLDKVAERLRNLVPEIKFVMAHGRMAPTHLEKAMTAFYDRQYDMLLATNIIESGLDIPTANTMVIHRSDMFGLAQLYQLRGRIGRSKQRGYAYLTLPPGRVLNPTAAKRLQVMQTLDTLGAGFTLASHDLDIRGAGNLLGDEQSGHIREVGVELYQQMLEDAVKEARGQAKAAQEWTPQISIGMPVLIPENYVADLGVRLGLYRRIATLVDKTEIDAFGAELIDRFGPLPPEVENLLGIIAIKQLCRQAGIEKVDAGPKGVVLSFRNNRFAKPAELIAFINRKQDEVSVRPDHKLVWRQEWKDPNRRVQGVQGLLAHLAKMAA</sequence>
<dbReference type="Pfam" id="PF00271">
    <property type="entry name" value="Helicase_C"/>
    <property type="match status" value="1"/>
</dbReference>
<dbReference type="SMART" id="SM01058">
    <property type="entry name" value="CarD_TRCF"/>
    <property type="match status" value="1"/>
</dbReference>
<dbReference type="GO" id="GO:0005524">
    <property type="term" value="F:ATP binding"/>
    <property type="evidence" value="ECO:0007669"/>
    <property type="project" value="UniProtKB-UniRule"/>
</dbReference>
<dbReference type="Proteomes" id="UP000326202">
    <property type="component" value="Chromosome"/>
</dbReference>
<dbReference type="GO" id="GO:0005737">
    <property type="term" value="C:cytoplasm"/>
    <property type="evidence" value="ECO:0007669"/>
    <property type="project" value="UniProtKB-SubCell"/>
</dbReference>
<dbReference type="SMART" id="SM00982">
    <property type="entry name" value="TRCF"/>
    <property type="match status" value="1"/>
</dbReference>
<evidence type="ECO:0000256" key="6">
    <source>
        <dbReference type="ARBA" id="ARBA00022840"/>
    </source>
</evidence>
<proteinExistence type="inferred from homology"/>
<dbReference type="InterPro" id="IPR005118">
    <property type="entry name" value="TRCF_C"/>
</dbReference>
<dbReference type="PROSITE" id="PS51192">
    <property type="entry name" value="HELICASE_ATP_BIND_1"/>
    <property type="match status" value="1"/>
</dbReference>
<organism evidence="12 13">
    <name type="scientific">Hypericibacter terrae</name>
    <dbReference type="NCBI Taxonomy" id="2602015"/>
    <lineage>
        <taxon>Bacteria</taxon>
        <taxon>Pseudomonadati</taxon>
        <taxon>Pseudomonadota</taxon>
        <taxon>Alphaproteobacteria</taxon>
        <taxon>Rhodospirillales</taxon>
        <taxon>Dongiaceae</taxon>
        <taxon>Hypericibacter</taxon>
    </lineage>
</organism>
<evidence type="ECO:0000259" key="11">
    <source>
        <dbReference type="PROSITE" id="PS51194"/>
    </source>
</evidence>
<dbReference type="SMART" id="SM00490">
    <property type="entry name" value="HELICc"/>
    <property type="match status" value="1"/>
</dbReference>
<dbReference type="PANTHER" id="PTHR47964:SF1">
    <property type="entry name" value="ATP-DEPENDENT DNA HELICASE HOMOLOG RECG, CHLOROPLASTIC"/>
    <property type="match status" value="1"/>
</dbReference>
<evidence type="ECO:0000256" key="3">
    <source>
        <dbReference type="ARBA" id="ARBA00022763"/>
    </source>
</evidence>
<evidence type="ECO:0000256" key="9">
    <source>
        <dbReference type="HAMAP-Rule" id="MF_00969"/>
    </source>
</evidence>
<keyword evidence="7 9" id="KW-0238">DNA-binding</keyword>
<dbReference type="SMART" id="SM00487">
    <property type="entry name" value="DEXDc"/>
    <property type="match status" value="1"/>
</dbReference>
<evidence type="ECO:0000256" key="8">
    <source>
        <dbReference type="ARBA" id="ARBA00023204"/>
    </source>
</evidence>
<dbReference type="PANTHER" id="PTHR47964">
    <property type="entry name" value="ATP-DEPENDENT DNA HELICASE HOMOLOG RECG, CHLOROPLASTIC"/>
    <property type="match status" value="1"/>
</dbReference>
<dbReference type="GO" id="GO:0003684">
    <property type="term" value="F:damaged DNA binding"/>
    <property type="evidence" value="ECO:0007669"/>
    <property type="project" value="InterPro"/>
</dbReference>
<dbReference type="Pfam" id="PF02559">
    <property type="entry name" value="CarD_TRCF_RID"/>
    <property type="match status" value="1"/>
</dbReference>
<dbReference type="KEGG" id="htq:FRZ44_26200"/>
<dbReference type="InterPro" id="IPR014001">
    <property type="entry name" value="Helicase_ATP-bd"/>
</dbReference>
<dbReference type="Gene3D" id="3.40.50.11180">
    <property type="match status" value="1"/>
</dbReference>
<dbReference type="InterPro" id="IPR004576">
    <property type="entry name" value="Mfd"/>
</dbReference>
<dbReference type="SUPFAM" id="SSF143517">
    <property type="entry name" value="TRCF domain-like"/>
    <property type="match status" value="1"/>
</dbReference>
<dbReference type="Pfam" id="PF17757">
    <property type="entry name" value="UvrB_inter"/>
    <property type="match status" value="1"/>
</dbReference>
<comment type="subcellular location">
    <subcellularLocation>
        <location evidence="9">Cytoplasm</location>
    </subcellularLocation>
</comment>
<dbReference type="GO" id="GO:0003678">
    <property type="term" value="F:DNA helicase activity"/>
    <property type="evidence" value="ECO:0007669"/>
    <property type="project" value="TreeGrafter"/>
</dbReference>
<evidence type="ECO:0000256" key="2">
    <source>
        <dbReference type="ARBA" id="ARBA00022741"/>
    </source>
</evidence>
<evidence type="ECO:0000256" key="1">
    <source>
        <dbReference type="ARBA" id="ARBA00022490"/>
    </source>
</evidence>
<dbReference type="InterPro" id="IPR037235">
    <property type="entry name" value="TRCF-like_C_D7"/>
</dbReference>
<evidence type="ECO:0000259" key="10">
    <source>
        <dbReference type="PROSITE" id="PS51192"/>
    </source>
</evidence>
<gene>
    <name evidence="9 12" type="primary">mfd</name>
    <name evidence="12" type="ORF">FRZ44_26200</name>
</gene>
<name>A0A5J6MIG2_9PROT</name>
<dbReference type="NCBIfam" id="TIGR00580">
    <property type="entry name" value="mfd"/>
    <property type="match status" value="1"/>
</dbReference>
<keyword evidence="13" id="KW-1185">Reference proteome</keyword>
<feature type="domain" description="Helicase C-terminal" evidence="11">
    <location>
        <begin position="814"/>
        <end position="968"/>
    </location>
</feature>
<dbReference type="InterPro" id="IPR001650">
    <property type="entry name" value="Helicase_C-like"/>
</dbReference>